<dbReference type="Gene3D" id="3.40.720.10">
    <property type="entry name" value="Alkaline Phosphatase, subunit A"/>
    <property type="match status" value="1"/>
</dbReference>
<dbReference type="Gene3D" id="3.30.1120.10">
    <property type="match status" value="1"/>
</dbReference>
<reference evidence="4 5" key="1">
    <citation type="journal article" date="2023" name="Sci. Data">
        <title>Genome assembly of the Korean intertidal mud-creeper Batillaria attramentaria.</title>
        <authorList>
            <person name="Patra A.K."/>
            <person name="Ho P.T."/>
            <person name="Jun S."/>
            <person name="Lee S.J."/>
            <person name="Kim Y."/>
            <person name="Won Y.J."/>
        </authorList>
    </citation>
    <scope>NUCLEOTIDE SEQUENCE [LARGE SCALE GENOMIC DNA]</scope>
    <source>
        <strain evidence="4">Wonlab-2016</strain>
    </source>
</reference>
<evidence type="ECO:0000256" key="2">
    <source>
        <dbReference type="ARBA" id="ARBA00022837"/>
    </source>
</evidence>
<dbReference type="GO" id="GO:0046872">
    <property type="term" value="F:metal ion binding"/>
    <property type="evidence" value="ECO:0007669"/>
    <property type="project" value="UniProtKB-KW"/>
</dbReference>
<dbReference type="PANTHER" id="PTHR10342:SF274">
    <property type="entry name" value="ARYLSULFATASE B"/>
    <property type="match status" value="1"/>
</dbReference>
<protein>
    <recommendedName>
        <fullName evidence="6">Arylsulfatase</fullName>
    </recommendedName>
</protein>
<sequence>MDWSGLFHQVDWYGTLWGFATQNGRQRLAETPDGFNMWEKLYNGSPTSFRGEFAYINEGKNRSYIRKGDWKLLLGENAETGWYMPPDNVTADPEPKKSDIPYIQLFNVTADPNEKQNKADDFPSVVTELKKALNDSYWSIWQPEKVKGQYKSDPFGIACANGVMSPGYCPEPE</sequence>
<name>A0ABD0J8L4_9CAEN</name>
<evidence type="ECO:0000256" key="3">
    <source>
        <dbReference type="ARBA" id="ARBA00023180"/>
    </source>
</evidence>
<organism evidence="4 5">
    <name type="scientific">Batillaria attramentaria</name>
    <dbReference type="NCBI Taxonomy" id="370345"/>
    <lineage>
        <taxon>Eukaryota</taxon>
        <taxon>Metazoa</taxon>
        <taxon>Spiralia</taxon>
        <taxon>Lophotrochozoa</taxon>
        <taxon>Mollusca</taxon>
        <taxon>Gastropoda</taxon>
        <taxon>Caenogastropoda</taxon>
        <taxon>Sorbeoconcha</taxon>
        <taxon>Cerithioidea</taxon>
        <taxon>Batillariidae</taxon>
        <taxon>Batillaria</taxon>
    </lineage>
</organism>
<dbReference type="Proteomes" id="UP001519460">
    <property type="component" value="Unassembled WGS sequence"/>
</dbReference>
<keyword evidence="1" id="KW-0479">Metal-binding</keyword>
<dbReference type="AlphaFoldDB" id="A0ABD0J8L4"/>
<dbReference type="InterPro" id="IPR047115">
    <property type="entry name" value="ARSB"/>
</dbReference>
<keyword evidence="5" id="KW-1185">Reference proteome</keyword>
<gene>
    <name evidence="4" type="ORF">BaRGS_00037556</name>
</gene>
<dbReference type="InterPro" id="IPR017850">
    <property type="entry name" value="Alkaline_phosphatase_core_sf"/>
</dbReference>
<evidence type="ECO:0000256" key="1">
    <source>
        <dbReference type="ARBA" id="ARBA00022723"/>
    </source>
</evidence>
<comment type="caution">
    <text evidence="4">The sequence shown here is derived from an EMBL/GenBank/DDBJ whole genome shotgun (WGS) entry which is preliminary data.</text>
</comment>
<dbReference type="PANTHER" id="PTHR10342">
    <property type="entry name" value="ARYLSULFATASE"/>
    <property type="match status" value="1"/>
</dbReference>
<proteinExistence type="predicted"/>
<evidence type="ECO:0000313" key="5">
    <source>
        <dbReference type="Proteomes" id="UP001519460"/>
    </source>
</evidence>
<keyword evidence="3" id="KW-0325">Glycoprotein</keyword>
<accession>A0ABD0J8L4</accession>
<keyword evidence="2" id="KW-0106">Calcium</keyword>
<dbReference type="SUPFAM" id="SSF53649">
    <property type="entry name" value="Alkaline phosphatase-like"/>
    <property type="match status" value="1"/>
</dbReference>
<evidence type="ECO:0000313" key="4">
    <source>
        <dbReference type="EMBL" id="KAK7465904.1"/>
    </source>
</evidence>
<dbReference type="EMBL" id="JACVVK020000566">
    <property type="protein sequence ID" value="KAK7465904.1"/>
    <property type="molecule type" value="Genomic_DNA"/>
</dbReference>
<evidence type="ECO:0008006" key="6">
    <source>
        <dbReference type="Google" id="ProtNLM"/>
    </source>
</evidence>